<dbReference type="AlphaFoldDB" id="A0A9Q3DT25"/>
<organism evidence="2 3">
    <name type="scientific">Austropuccinia psidii MF-1</name>
    <dbReference type="NCBI Taxonomy" id="1389203"/>
    <lineage>
        <taxon>Eukaryota</taxon>
        <taxon>Fungi</taxon>
        <taxon>Dikarya</taxon>
        <taxon>Basidiomycota</taxon>
        <taxon>Pucciniomycotina</taxon>
        <taxon>Pucciniomycetes</taxon>
        <taxon>Pucciniales</taxon>
        <taxon>Sphaerophragmiaceae</taxon>
        <taxon>Austropuccinia</taxon>
    </lineage>
</organism>
<dbReference type="SUPFAM" id="SSF56672">
    <property type="entry name" value="DNA/RNA polymerases"/>
    <property type="match status" value="1"/>
</dbReference>
<protein>
    <recommendedName>
        <fullName evidence="1">Reverse transcriptase/retrotransposon-derived protein RNase H-like domain-containing protein</fullName>
    </recommendedName>
</protein>
<proteinExistence type="predicted"/>
<dbReference type="InterPro" id="IPR041577">
    <property type="entry name" value="RT_RNaseH_2"/>
</dbReference>
<keyword evidence="3" id="KW-1185">Reference proteome</keyword>
<gene>
    <name evidence="2" type="ORF">O181_045851</name>
</gene>
<evidence type="ECO:0000259" key="1">
    <source>
        <dbReference type="Pfam" id="PF17919"/>
    </source>
</evidence>
<evidence type="ECO:0000313" key="3">
    <source>
        <dbReference type="Proteomes" id="UP000765509"/>
    </source>
</evidence>
<dbReference type="PANTHER" id="PTHR34072">
    <property type="entry name" value="ENZYMATIC POLYPROTEIN-RELATED"/>
    <property type="match status" value="1"/>
</dbReference>
<dbReference type="PANTHER" id="PTHR34072:SF52">
    <property type="entry name" value="RIBONUCLEASE H"/>
    <property type="match status" value="1"/>
</dbReference>
<reference evidence="2" key="1">
    <citation type="submission" date="2021-03" db="EMBL/GenBank/DDBJ databases">
        <title>Draft genome sequence of rust myrtle Austropuccinia psidii MF-1, a brazilian biotype.</title>
        <authorList>
            <person name="Quecine M.C."/>
            <person name="Pachon D.M.R."/>
            <person name="Bonatelli M.L."/>
            <person name="Correr F.H."/>
            <person name="Franceschini L.M."/>
            <person name="Leite T.F."/>
            <person name="Margarido G.R.A."/>
            <person name="Almeida C.A."/>
            <person name="Ferrarezi J.A."/>
            <person name="Labate C.A."/>
        </authorList>
    </citation>
    <scope>NUCLEOTIDE SEQUENCE</scope>
    <source>
        <strain evidence="2">MF-1</strain>
    </source>
</reference>
<accession>A0A9Q3DT25</accession>
<dbReference type="Pfam" id="PF17919">
    <property type="entry name" value="RT_RNaseH_2"/>
    <property type="match status" value="1"/>
</dbReference>
<sequence>MEHPPLSFYASLEEQWDEEEEPEEMKTVLKVVPPVYHQYLDVFSKVKAEKPPPHHACDHHLGLEGLLPPFQNIKGNFTTAPIFSNFNPSLPAIVETGASDYALDALLSKVNDSEKPPHAFDSCKLLPAELSYEIHYKELLAIVWALKCWRDFLLPSSQSL</sequence>
<name>A0A9Q3DT25_9BASI</name>
<dbReference type="Proteomes" id="UP000765509">
    <property type="component" value="Unassembled WGS sequence"/>
</dbReference>
<evidence type="ECO:0000313" key="2">
    <source>
        <dbReference type="EMBL" id="MBW0506136.1"/>
    </source>
</evidence>
<dbReference type="EMBL" id="AVOT02018897">
    <property type="protein sequence ID" value="MBW0506136.1"/>
    <property type="molecule type" value="Genomic_DNA"/>
</dbReference>
<feature type="domain" description="Reverse transcriptase/retrotransposon-derived protein RNase H-like" evidence="1">
    <location>
        <begin position="70"/>
        <end position="154"/>
    </location>
</feature>
<dbReference type="InterPro" id="IPR043502">
    <property type="entry name" value="DNA/RNA_pol_sf"/>
</dbReference>
<comment type="caution">
    <text evidence="2">The sequence shown here is derived from an EMBL/GenBank/DDBJ whole genome shotgun (WGS) entry which is preliminary data.</text>
</comment>
<dbReference type="OrthoDB" id="3252467at2759"/>